<dbReference type="AlphaFoldDB" id="F4G0Q5"/>
<dbReference type="SUPFAM" id="SSF159659">
    <property type="entry name" value="Cgl1923-like"/>
    <property type="match status" value="1"/>
</dbReference>
<dbReference type="eggNOG" id="arCOG00347">
    <property type="taxonomic scope" value="Archaea"/>
</dbReference>
<protein>
    <recommendedName>
        <fullName evidence="3">Proteasome assembly chaperone family protein</fullName>
    </recommendedName>
</protein>
<dbReference type="KEGG" id="mcn:Mcup_0567"/>
<gene>
    <name evidence="1" type="ordered locus">Mcup_0567</name>
</gene>
<name>F4G0Q5_METCR</name>
<dbReference type="InterPro" id="IPR019151">
    <property type="entry name" value="Proteasome_assmbl_chaperone_2"/>
</dbReference>
<dbReference type="InterPro" id="IPR038389">
    <property type="entry name" value="PSMG2_sf"/>
</dbReference>
<dbReference type="Pfam" id="PF09754">
    <property type="entry name" value="PAC2"/>
    <property type="match status" value="1"/>
</dbReference>
<dbReference type="EMBL" id="CP002656">
    <property type="protein sequence ID" value="AEB94674.1"/>
    <property type="molecule type" value="Genomic_DNA"/>
</dbReference>
<accession>F4G0Q5</accession>
<keyword evidence="2" id="KW-1185">Reference proteome</keyword>
<sequence length="203" mass="22447">MARFSQGNSSPPILHVDEGVAKSPLRLYYGKDLNLIVVHSWTAIPVNSSYNLAKFITDYAIRYGVQTIISITGLPIPNRLDIDKPNAYWIANSKNLASSLSGITNAQRFDQGYISGPYAPILYETAKRNIDNLAIVVESFLDIPDPEASAVALEIMGRYLGFTLDTSALLKEAEEIRARIKGLMEQTKRELPTYSSGKPMSYA</sequence>
<dbReference type="HOGENOM" id="CLU_075000_0_1_2"/>
<dbReference type="Proteomes" id="UP000007812">
    <property type="component" value="Chromosome"/>
</dbReference>
<dbReference type="STRING" id="1006006.Mcup_0567"/>
<evidence type="ECO:0000313" key="1">
    <source>
        <dbReference type="EMBL" id="AEB94674.1"/>
    </source>
</evidence>
<reference evidence="1 2" key="1">
    <citation type="journal article" date="2011" name="J. Bacteriol.">
        <title>Complete genome sequence of Metallosphaera cuprina, a metal sulfide-oxidizing archaeon from a hot spring.</title>
        <authorList>
            <person name="Liu L.J."/>
            <person name="You X.Y."/>
            <person name="Zheng H."/>
            <person name="Wang S."/>
            <person name="Jiang C.Y."/>
            <person name="Liu S.J."/>
        </authorList>
    </citation>
    <scope>NUCLEOTIDE SEQUENCE [LARGE SCALE GENOMIC DNA]</scope>
    <source>
        <strain evidence="1 2">Ar-4</strain>
    </source>
</reference>
<dbReference type="PANTHER" id="PTHR35610">
    <property type="entry name" value="3-ISOPROPYLMALATE DEHYDRATASE-RELATED"/>
    <property type="match status" value="1"/>
</dbReference>
<evidence type="ECO:0008006" key="3">
    <source>
        <dbReference type="Google" id="ProtNLM"/>
    </source>
</evidence>
<dbReference type="Gene3D" id="3.40.50.10900">
    <property type="entry name" value="PAC-like subunit"/>
    <property type="match status" value="1"/>
</dbReference>
<evidence type="ECO:0000313" key="2">
    <source>
        <dbReference type="Proteomes" id="UP000007812"/>
    </source>
</evidence>
<proteinExistence type="predicted"/>
<dbReference type="PATRIC" id="fig|1006006.8.peg.568"/>
<organism evidence="1 2">
    <name type="scientific">Metallosphaera cuprina (strain Ar-4)</name>
    <dbReference type="NCBI Taxonomy" id="1006006"/>
    <lineage>
        <taxon>Archaea</taxon>
        <taxon>Thermoproteota</taxon>
        <taxon>Thermoprotei</taxon>
        <taxon>Sulfolobales</taxon>
        <taxon>Sulfolobaceae</taxon>
        <taxon>Metallosphaera</taxon>
    </lineage>
</organism>
<dbReference type="PANTHER" id="PTHR35610:SF3">
    <property type="entry name" value="PROTEASOME ASSEMBLY CHAPERONE FAMILY PROTEIN"/>
    <property type="match status" value="1"/>
</dbReference>